<dbReference type="FunFam" id="3.40.605.10:FF:000020">
    <property type="entry name" value="Aldehyde dehydrogenase"/>
    <property type="match status" value="1"/>
</dbReference>
<gene>
    <name evidence="4" type="ORF">SAMN04488509_101675</name>
</gene>
<dbReference type="InterPro" id="IPR016162">
    <property type="entry name" value="Ald_DH_N"/>
</dbReference>
<dbReference type="STRING" id="265719.SAMN04488509_101675"/>
<evidence type="ECO:0000256" key="1">
    <source>
        <dbReference type="ARBA" id="ARBA00009986"/>
    </source>
</evidence>
<dbReference type="Proteomes" id="UP000199603">
    <property type="component" value="Unassembled WGS sequence"/>
</dbReference>
<dbReference type="GO" id="GO:0008911">
    <property type="term" value="F:lactaldehyde dehydrogenase (NAD+) activity"/>
    <property type="evidence" value="ECO:0007669"/>
    <property type="project" value="TreeGrafter"/>
</dbReference>
<dbReference type="EMBL" id="FNAG01000001">
    <property type="protein sequence ID" value="SDD19931.1"/>
    <property type="molecule type" value="Genomic_DNA"/>
</dbReference>
<evidence type="ECO:0000313" key="4">
    <source>
        <dbReference type="EMBL" id="SDD19931.1"/>
    </source>
</evidence>
<evidence type="ECO:0000313" key="5">
    <source>
        <dbReference type="Proteomes" id="UP000199603"/>
    </source>
</evidence>
<dbReference type="InterPro" id="IPR015590">
    <property type="entry name" value="Aldehyde_DH_dom"/>
</dbReference>
<dbReference type="Pfam" id="PF00171">
    <property type="entry name" value="Aldedh"/>
    <property type="match status" value="1"/>
</dbReference>
<dbReference type="InterPro" id="IPR016163">
    <property type="entry name" value="Ald_DH_C"/>
</dbReference>
<organism evidence="4 5">
    <name type="scientific">Aquimonas voraii</name>
    <dbReference type="NCBI Taxonomy" id="265719"/>
    <lineage>
        <taxon>Bacteria</taxon>
        <taxon>Pseudomonadati</taxon>
        <taxon>Pseudomonadota</taxon>
        <taxon>Gammaproteobacteria</taxon>
        <taxon>Lysobacterales</taxon>
        <taxon>Lysobacteraceae</taxon>
        <taxon>Aquimonas</taxon>
    </lineage>
</organism>
<evidence type="ECO:0000256" key="2">
    <source>
        <dbReference type="ARBA" id="ARBA00023002"/>
    </source>
</evidence>
<dbReference type="AlphaFoldDB" id="A0A1G6STC4"/>
<dbReference type="Gene3D" id="3.40.309.10">
    <property type="entry name" value="Aldehyde Dehydrogenase, Chain A, domain 2"/>
    <property type="match status" value="1"/>
</dbReference>
<proteinExistence type="inferred from homology"/>
<keyword evidence="5" id="KW-1185">Reference proteome</keyword>
<dbReference type="RefSeq" id="WP_091239453.1">
    <property type="nucleotide sequence ID" value="NZ_FNAG01000001.1"/>
</dbReference>
<dbReference type="InterPro" id="IPR016161">
    <property type="entry name" value="Ald_DH/histidinol_DH"/>
</dbReference>
<accession>A0A1G6STC4</accession>
<dbReference type="PANTHER" id="PTHR42991">
    <property type="entry name" value="ALDEHYDE DEHYDROGENASE"/>
    <property type="match status" value="1"/>
</dbReference>
<reference evidence="4 5" key="1">
    <citation type="submission" date="2016-10" db="EMBL/GenBank/DDBJ databases">
        <authorList>
            <person name="de Groot N.N."/>
        </authorList>
    </citation>
    <scope>NUCLEOTIDE SEQUENCE [LARGE SCALE GENOMIC DNA]</scope>
    <source>
        <strain evidence="4 5">DSM 16957</strain>
    </source>
</reference>
<dbReference type="OrthoDB" id="5687308at2"/>
<dbReference type="SUPFAM" id="SSF53720">
    <property type="entry name" value="ALDH-like"/>
    <property type="match status" value="1"/>
</dbReference>
<dbReference type="Gene3D" id="3.40.605.10">
    <property type="entry name" value="Aldehyde Dehydrogenase, Chain A, domain 1"/>
    <property type="match status" value="1"/>
</dbReference>
<name>A0A1G6STC4_9GAMM</name>
<keyword evidence="2" id="KW-0560">Oxidoreductase</keyword>
<dbReference type="InterPro" id="IPR051020">
    <property type="entry name" value="ALDH-related_metabolic_enz"/>
</dbReference>
<dbReference type="PANTHER" id="PTHR42991:SF1">
    <property type="entry name" value="ALDEHYDE DEHYDROGENASE"/>
    <property type="match status" value="1"/>
</dbReference>
<comment type="similarity">
    <text evidence="1">Belongs to the aldehyde dehydrogenase family.</text>
</comment>
<protein>
    <submittedName>
        <fullName evidence="4">Succinate semialdehyde dehydrogenase</fullName>
    </submittedName>
</protein>
<sequence length="478" mass="51951">MLQPNYPHYIGSRAEAPNAQLEVLDKFSGEVAARVPLASAQDVERAIAAAHAAAPAMAAFKPWQRQAALEHCVRRFRERADELALALCIEAGKPIKDARGEVTRLIDTFRIAAEESVRIGGETLNLEISARGNGYRGFTRHAPIGPCSFITPFNFPLNLVAHKVAPAIAAGCPFVLKPAPRTPIGALIIGEILAETDLPRGAFSILNCSNDDAAPLIEDERFKLLSFTGGAVGWDFKLRAGRKKVTLELGGDAACIVDAEPGVALEHVVDRLVFGAYYQSGQSCISVQRILVHDSLYAALREKLITRVERLKMGDPREEDTFIGPLIDHAAAERIEEWIREAKAGGARVLAGGERRGNLHAATLLQNVPADCRLAREEAFGPVAYLEPFSDFDAAIARVNSSRYGLQAGVFTRDIQRALRAWEQLEAGGVIAGDVPSFRMDNMPYGGIKASGLGREGVRWAIEDMSETRLLVLKDWNG</sequence>
<feature type="domain" description="Aldehyde dehydrogenase" evidence="3">
    <location>
        <begin position="19"/>
        <end position="469"/>
    </location>
</feature>
<evidence type="ECO:0000259" key="3">
    <source>
        <dbReference type="Pfam" id="PF00171"/>
    </source>
</evidence>
<dbReference type="CDD" id="cd07147">
    <property type="entry name" value="ALDH_F21_RNP123"/>
    <property type="match status" value="1"/>
</dbReference>